<keyword evidence="3" id="KW-1185">Reference proteome</keyword>
<dbReference type="EMBL" id="JAFNEN010000115">
    <property type="protein sequence ID" value="KAG8193748.1"/>
    <property type="molecule type" value="Genomic_DNA"/>
</dbReference>
<protein>
    <submittedName>
        <fullName evidence="2">Uncharacterized protein</fullName>
    </submittedName>
</protein>
<gene>
    <name evidence="2" type="ORF">JTE90_005046</name>
</gene>
<comment type="caution">
    <text evidence="2">The sequence shown here is derived from an EMBL/GenBank/DDBJ whole genome shotgun (WGS) entry which is preliminary data.</text>
</comment>
<sequence>MSVCPYAPSQTHSSLSLRPIPPTPSAKSSIAIPAFYFDIPRKIPAFYHDVPRNIPALFPNVPNNPLQTFSNILPPQIERRTPIVRRRGGNRRGRLIGGPPLKGEVLPHNSASRVNRGRLEVI</sequence>
<evidence type="ECO:0000256" key="1">
    <source>
        <dbReference type="SAM" id="MobiDB-lite"/>
    </source>
</evidence>
<accession>A0AAV6VCJ3</accession>
<proteinExistence type="predicted"/>
<name>A0AAV6VCJ3_9ARAC</name>
<evidence type="ECO:0000313" key="3">
    <source>
        <dbReference type="Proteomes" id="UP000827092"/>
    </source>
</evidence>
<evidence type="ECO:0000313" key="2">
    <source>
        <dbReference type="EMBL" id="KAG8193748.1"/>
    </source>
</evidence>
<dbReference type="Proteomes" id="UP000827092">
    <property type="component" value="Unassembled WGS sequence"/>
</dbReference>
<organism evidence="2 3">
    <name type="scientific">Oedothorax gibbosus</name>
    <dbReference type="NCBI Taxonomy" id="931172"/>
    <lineage>
        <taxon>Eukaryota</taxon>
        <taxon>Metazoa</taxon>
        <taxon>Ecdysozoa</taxon>
        <taxon>Arthropoda</taxon>
        <taxon>Chelicerata</taxon>
        <taxon>Arachnida</taxon>
        <taxon>Araneae</taxon>
        <taxon>Araneomorphae</taxon>
        <taxon>Entelegynae</taxon>
        <taxon>Araneoidea</taxon>
        <taxon>Linyphiidae</taxon>
        <taxon>Erigoninae</taxon>
        <taxon>Oedothorax</taxon>
    </lineage>
</organism>
<feature type="region of interest" description="Disordered" evidence="1">
    <location>
        <begin position="1"/>
        <end position="28"/>
    </location>
</feature>
<reference evidence="2 3" key="1">
    <citation type="journal article" date="2022" name="Nat. Ecol. Evol.">
        <title>A masculinizing supergene underlies an exaggerated male reproductive morph in a spider.</title>
        <authorList>
            <person name="Hendrickx F."/>
            <person name="De Corte Z."/>
            <person name="Sonet G."/>
            <person name="Van Belleghem S.M."/>
            <person name="Kostlbacher S."/>
            <person name="Vangestel C."/>
        </authorList>
    </citation>
    <scope>NUCLEOTIDE SEQUENCE [LARGE SCALE GENOMIC DNA]</scope>
    <source>
        <strain evidence="2">W744_W776</strain>
    </source>
</reference>
<dbReference type="AlphaFoldDB" id="A0AAV6VCJ3"/>